<proteinExistence type="inferred from homology"/>
<evidence type="ECO:0000256" key="1">
    <source>
        <dbReference type="ARBA" id="ARBA00000971"/>
    </source>
</evidence>
<gene>
    <name evidence="9" type="ORF">ACFONA_08190</name>
</gene>
<evidence type="ECO:0000256" key="5">
    <source>
        <dbReference type="PROSITE-ProRule" id="PRU00277"/>
    </source>
</evidence>
<evidence type="ECO:0000256" key="4">
    <source>
        <dbReference type="ARBA" id="ARBA00023235"/>
    </source>
</evidence>
<feature type="domain" description="PPIase FKBP-type" evidence="8">
    <location>
        <begin position="80"/>
        <end position="171"/>
    </location>
</feature>
<comment type="catalytic activity">
    <reaction evidence="1 5 6">
        <text>[protein]-peptidylproline (omega=180) = [protein]-peptidylproline (omega=0)</text>
        <dbReference type="Rhea" id="RHEA:16237"/>
        <dbReference type="Rhea" id="RHEA-COMP:10747"/>
        <dbReference type="Rhea" id="RHEA-COMP:10748"/>
        <dbReference type="ChEBI" id="CHEBI:83833"/>
        <dbReference type="ChEBI" id="CHEBI:83834"/>
        <dbReference type="EC" id="5.2.1.8"/>
    </reaction>
</comment>
<dbReference type="EC" id="5.2.1.8" evidence="6"/>
<protein>
    <recommendedName>
        <fullName evidence="6">Peptidyl-prolyl cis-trans isomerase</fullName>
        <ecNumber evidence="6">5.2.1.8</ecNumber>
    </recommendedName>
</protein>
<accession>A0ABV7STM2</accession>
<dbReference type="PANTHER" id="PTHR43811:SF19">
    <property type="entry name" value="39 KDA FK506-BINDING NUCLEAR PROTEIN"/>
    <property type="match status" value="1"/>
</dbReference>
<reference evidence="10" key="1">
    <citation type="journal article" date="2019" name="Int. J. Syst. Evol. Microbiol.">
        <title>The Global Catalogue of Microorganisms (GCM) 10K type strain sequencing project: providing services to taxonomists for standard genome sequencing and annotation.</title>
        <authorList>
            <consortium name="The Broad Institute Genomics Platform"/>
            <consortium name="The Broad Institute Genome Sequencing Center for Infectious Disease"/>
            <person name="Wu L."/>
            <person name="Ma J."/>
        </authorList>
    </citation>
    <scope>NUCLEOTIDE SEQUENCE [LARGE SCALE GENOMIC DNA]</scope>
    <source>
        <strain evidence="10">KCTC 42739</strain>
    </source>
</reference>
<evidence type="ECO:0000256" key="3">
    <source>
        <dbReference type="ARBA" id="ARBA00023110"/>
    </source>
</evidence>
<keyword evidence="10" id="KW-1185">Reference proteome</keyword>
<keyword evidence="4 5" id="KW-0413">Isomerase</keyword>
<dbReference type="SUPFAM" id="SSF54534">
    <property type="entry name" value="FKBP-like"/>
    <property type="match status" value="1"/>
</dbReference>
<evidence type="ECO:0000313" key="10">
    <source>
        <dbReference type="Proteomes" id="UP001595713"/>
    </source>
</evidence>
<evidence type="ECO:0000259" key="8">
    <source>
        <dbReference type="PROSITE" id="PS50059"/>
    </source>
</evidence>
<dbReference type="Pfam" id="PF00254">
    <property type="entry name" value="FKBP_C"/>
    <property type="match status" value="1"/>
</dbReference>
<dbReference type="Proteomes" id="UP001595713">
    <property type="component" value="Unassembled WGS sequence"/>
</dbReference>
<dbReference type="EMBL" id="JBHRXP010000003">
    <property type="protein sequence ID" value="MFC3580145.1"/>
    <property type="molecule type" value="Genomic_DNA"/>
</dbReference>
<keyword evidence="3 5" id="KW-0697">Rotamase</keyword>
<dbReference type="PROSITE" id="PS50059">
    <property type="entry name" value="FKBP_PPIASE"/>
    <property type="match status" value="1"/>
</dbReference>
<dbReference type="RefSeq" id="WP_261295368.1">
    <property type="nucleotide sequence ID" value="NZ_JANQBK010000015.1"/>
</dbReference>
<organism evidence="9 10">
    <name type="scientific">Sphingomonas hylomeconis</name>
    <dbReference type="NCBI Taxonomy" id="1395958"/>
    <lineage>
        <taxon>Bacteria</taxon>
        <taxon>Pseudomonadati</taxon>
        <taxon>Pseudomonadota</taxon>
        <taxon>Alphaproteobacteria</taxon>
        <taxon>Sphingomonadales</taxon>
        <taxon>Sphingomonadaceae</taxon>
        <taxon>Sphingomonas</taxon>
    </lineage>
</organism>
<comment type="caution">
    <text evidence="9">The sequence shown here is derived from an EMBL/GenBank/DDBJ whole genome shotgun (WGS) entry which is preliminary data.</text>
</comment>
<dbReference type="Gene3D" id="3.10.50.40">
    <property type="match status" value="1"/>
</dbReference>
<feature type="region of interest" description="Disordered" evidence="7">
    <location>
        <begin position="183"/>
        <end position="208"/>
    </location>
</feature>
<name>A0ABV7STM2_9SPHN</name>
<dbReference type="InterPro" id="IPR046357">
    <property type="entry name" value="PPIase_dom_sf"/>
</dbReference>
<comment type="similarity">
    <text evidence="2 6">Belongs to the FKBP-type PPIase family.</text>
</comment>
<evidence type="ECO:0000313" key="9">
    <source>
        <dbReference type="EMBL" id="MFC3580145.1"/>
    </source>
</evidence>
<dbReference type="GO" id="GO:0003755">
    <property type="term" value="F:peptidyl-prolyl cis-trans isomerase activity"/>
    <property type="evidence" value="ECO:0007669"/>
    <property type="project" value="UniProtKB-EC"/>
</dbReference>
<dbReference type="InterPro" id="IPR001179">
    <property type="entry name" value="PPIase_FKBP_dom"/>
</dbReference>
<dbReference type="PANTHER" id="PTHR43811">
    <property type="entry name" value="FKBP-TYPE PEPTIDYL-PROLYL CIS-TRANS ISOMERASE FKPA"/>
    <property type="match status" value="1"/>
</dbReference>
<evidence type="ECO:0000256" key="2">
    <source>
        <dbReference type="ARBA" id="ARBA00006577"/>
    </source>
</evidence>
<sequence length="208" mass="21820">MSSITAVPLQPTKRGVLVLIWIGVLVAVLGAFALAAAAPGNPVTDLLATNKRAKGVVETPSGLQYLVLEPGTPGPKPTDTDIALVNYEGKLPDGTIFDASKQPTPMAVSGVVPGFSEALKLMPKGAKYRFWIKPELGYGAPRPAGAPPLDGTAAELAKNVLIFNVEMIEFLPEETVRRLQMQQQMMQQQGAAPGQGAPGGMPQPMPGQ</sequence>
<feature type="compositionally biased region" description="Low complexity" evidence="7">
    <location>
        <begin position="183"/>
        <end position="200"/>
    </location>
</feature>
<evidence type="ECO:0000256" key="7">
    <source>
        <dbReference type="SAM" id="MobiDB-lite"/>
    </source>
</evidence>
<evidence type="ECO:0000256" key="6">
    <source>
        <dbReference type="RuleBase" id="RU003915"/>
    </source>
</evidence>